<protein>
    <submittedName>
        <fullName evidence="1">Uncharacterized protein</fullName>
    </submittedName>
</protein>
<evidence type="ECO:0000313" key="2">
    <source>
        <dbReference type="Proteomes" id="UP000595437"/>
    </source>
</evidence>
<organism evidence="1 2">
    <name type="scientific">Caligus rogercresseyi</name>
    <name type="common">Sea louse</name>
    <dbReference type="NCBI Taxonomy" id="217165"/>
    <lineage>
        <taxon>Eukaryota</taxon>
        <taxon>Metazoa</taxon>
        <taxon>Ecdysozoa</taxon>
        <taxon>Arthropoda</taxon>
        <taxon>Crustacea</taxon>
        <taxon>Multicrustacea</taxon>
        <taxon>Hexanauplia</taxon>
        <taxon>Copepoda</taxon>
        <taxon>Siphonostomatoida</taxon>
        <taxon>Caligidae</taxon>
        <taxon>Caligus</taxon>
    </lineage>
</organism>
<dbReference type="EMBL" id="CP045896">
    <property type="protein sequence ID" value="QQP50059.1"/>
    <property type="molecule type" value="Genomic_DNA"/>
</dbReference>
<gene>
    <name evidence="1" type="ORF">FKW44_010930</name>
</gene>
<dbReference type="Proteomes" id="UP000595437">
    <property type="component" value="Chromosome 7"/>
</dbReference>
<keyword evidence="2" id="KW-1185">Reference proteome</keyword>
<evidence type="ECO:0000313" key="1">
    <source>
        <dbReference type="EMBL" id="QQP50059.1"/>
    </source>
</evidence>
<sequence>MNGTRTHLILSPEKLKIIAPQGRTLGAFPAPNLFERVRDPLGRTHLSSIKNEKEKGW</sequence>
<accession>A0A7T8HHB1</accession>
<proteinExistence type="predicted"/>
<reference evidence="2" key="1">
    <citation type="submission" date="2021-01" db="EMBL/GenBank/DDBJ databases">
        <title>Caligus Genome Assembly.</title>
        <authorList>
            <person name="Gallardo-Escarate C."/>
        </authorList>
    </citation>
    <scope>NUCLEOTIDE SEQUENCE [LARGE SCALE GENOMIC DNA]</scope>
</reference>
<name>A0A7T8HHB1_CALRO</name>
<dbReference type="AlphaFoldDB" id="A0A7T8HHB1"/>